<gene>
    <name evidence="1" type="ORF">GCM10025866_27190</name>
</gene>
<sequence length="108" mass="11557">MAVPGRGDRAPADQARALQHLEMLRDGRLAHVEGLRKFGDGRVAQCEALQDGAAGGIRERGEDVVQAIGGGARHRDSLHNRQVLKYATAAFSPPEAIRPPSGALLRSR</sequence>
<evidence type="ECO:0000313" key="1">
    <source>
        <dbReference type="EMBL" id="BDZ46810.1"/>
    </source>
</evidence>
<organism evidence="1 2">
    <name type="scientific">Naasia aerilata</name>
    <dbReference type="NCBI Taxonomy" id="1162966"/>
    <lineage>
        <taxon>Bacteria</taxon>
        <taxon>Bacillati</taxon>
        <taxon>Actinomycetota</taxon>
        <taxon>Actinomycetes</taxon>
        <taxon>Micrococcales</taxon>
        <taxon>Microbacteriaceae</taxon>
        <taxon>Naasia</taxon>
    </lineage>
</organism>
<dbReference type="EMBL" id="AP027731">
    <property type="protein sequence ID" value="BDZ46810.1"/>
    <property type="molecule type" value="Genomic_DNA"/>
</dbReference>
<keyword evidence="2" id="KW-1185">Reference proteome</keyword>
<name>A0ABN6XP79_9MICO</name>
<reference evidence="2" key="1">
    <citation type="journal article" date="2019" name="Int. J. Syst. Evol. Microbiol.">
        <title>The Global Catalogue of Microorganisms (GCM) 10K type strain sequencing project: providing services to taxonomists for standard genome sequencing and annotation.</title>
        <authorList>
            <consortium name="The Broad Institute Genomics Platform"/>
            <consortium name="The Broad Institute Genome Sequencing Center for Infectious Disease"/>
            <person name="Wu L."/>
            <person name="Ma J."/>
        </authorList>
    </citation>
    <scope>NUCLEOTIDE SEQUENCE [LARGE SCALE GENOMIC DNA]</scope>
    <source>
        <strain evidence="2">NBRC 108725</strain>
    </source>
</reference>
<dbReference type="Proteomes" id="UP001321498">
    <property type="component" value="Chromosome"/>
</dbReference>
<proteinExistence type="predicted"/>
<accession>A0ABN6XP79</accession>
<protein>
    <submittedName>
        <fullName evidence="1">Uncharacterized protein</fullName>
    </submittedName>
</protein>
<evidence type="ECO:0000313" key="2">
    <source>
        <dbReference type="Proteomes" id="UP001321498"/>
    </source>
</evidence>